<name>A0ABS6MXX5_9GAMM</name>
<proteinExistence type="inferred from homology"/>
<keyword evidence="1 2" id="KW-0413">Isomerase</keyword>
<evidence type="ECO:0000313" key="4">
    <source>
        <dbReference type="Proteomes" id="UP000813068"/>
    </source>
</evidence>
<reference evidence="3 4" key="1">
    <citation type="submission" date="2021-06" db="EMBL/GenBank/DDBJ databases">
        <title>Differences between aerobic and microaerobic xylene degrading microbial communities.</title>
        <authorList>
            <person name="Banerjee S."/>
            <person name="Tancsics A."/>
        </authorList>
    </citation>
    <scope>NUCLEOTIDE SEQUENCE [LARGE SCALE GENOMIC DNA]</scope>
    <source>
        <strain evidence="3 4">MAP12</strain>
    </source>
</reference>
<dbReference type="Proteomes" id="UP000813068">
    <property type="component" value="Unassembled WGS sequence"/>
</dbReference>
<gene>
    <name evidence="3" type="ORF">KRX52_11385</name>
</gene>
<evidence type="ECO:0000313" key="3">
    <source>
        <dbReference type="EMBL" id="MBV2133395.1"/>
    </source>
</evidence>
<dbReference type="PIRSF" id="PIRSF016020">
    <property type="entry name" value="PHexose_mutarotase"/>
    <property type="match status" value="1"/>
</dbReference>
<protein>
    <recommendedName>
        <fullName evidence="2">Putative glucose-6-phosphate 1-epimerase</fullName>
        <ecNumber evidence="2">5.1.3.15</ecNumber>
    </recommendedName>
</protein>
<evidence type="ECO:0000256" key="1">
    <source>
        <dbReference type="ARBA" id="ARBA00023235"/>
    </source>
</evidence>
<evidence type="ECO:0000256" key="2">
    <source>
        <dbReference type="PIRNR" id="PIRNR016020"/>
    </source>
</evidence>
<comment type="caution">
    <text evidence="3">The sequence shown here is derived from an EMBL/GenBank/DDBJ whole genome shotgun (WGS) entry which is preliminary data.</text>
</comment>
<dbReference type="CDD" id="cd09020">
    <property type="entry name" value="D-hex-6-P-epi_like"/>
    <property type="match status" value="1"/>
</dbReference>
<dbReference type="PANTHER" id="PTHR11122">
    <property type="entry name" value="APOSPORY-ASSOCIATED PROTEIN C-RELATED"/>
    <property type="match status" value="1"/>
</dbReference>
<sequence>MRALSSTRTAPVTHATPRISRELFDELTCWRVQTADADLLIAEQGAQVLSYQRTGEPPLIWLSEQAAGQAGQSVRGGVPVCWPWFGDLARNPVALLAQYRGEAAPFHGLVRNLTWECREQQVDNGEVRLLFVCPQPEEGLPGWPYAVDVALEIRLGEHLHLELRSHNRGQRPVWISQALHSYFAVSDIHNVAVQGVQGCRYIETLDGWQEFQQDDALKFAGETDRIYLDLPPRLELHDAGWQRTLFLESRAARTAVLWNPWIDKARRLSQFAEDAWQRMLCIETANVWDDCVQLDPGASHRLDLCLWSEALASPQ</sequence>
<comment type="similarity">
    <text evidence="2">Belongs to the glucose-6-phosphate 1-epimerase family.</text>
</comment>
<dbReference type="InterPro" id="IPR025532">
    <property type="entry name" value="G6P_1-epimerase"/>
</dbReference>
<dbReference type="Pfam" id="PF01263">
    <property type="entry name" value="Aldose_epim"/>
    <property type="match status" value="1"/>
</dbReference>
<accession>A0ABS6MXX5</accession>
<dbReference type="EMBL" id="JAHRGL010000028">
    <property type="protein sequence ID" value="MBV2133395.1"/>
    <property type="molecule type" value="Genomic_DNA"/>
</dbReference>
<keyword evidence="4" id="KW-1185">Reference proteome</keyword>
<dbReference type="PANTHER" id="PTHR11122:SF13">
    <property type="entry name" value="GLUCOSE-6-PHOSPHATE 1-EPIMERASE"/>
    <property type="match status" value="1"/>
</dbReference>
<organism evidence="3 4">
    <name type="scientific">Geopseudomonas aromaticivorans</name>
    <dbReference type="NCBI Taxonomy" id="2849492"/>
    <lineage>
        <taxon>Bacteria</taxon>
        <taxon>Pseudomonadati</taxon>
        <taxon>Pseudomonadota</taxon>
        <taxon>Gammaproteobacteria</taxon>
        <taxon>Pseudomonadales</taxon>
        <taxon>Pseudomonadaceae</taxon>
        <taxon>Geopseudomonas</taxon>
    </lineage>
</organism>
<dbReference type="InterPro" id="IPR008183">
    <property type="entry name" value="Aldose_1/G6P_1-epimerase"/>
</dbReference>
<dbReference type="EC" id="5.1.3.15" evidence="2"/>